<dbReference type="InterPro" id="IPR006059">
    <property type="entry name" value="SBP"/>
</dbReference>
<proteinExistence type="predicted"/>
<dbReference type="PANTHER" id="PTHR43649">
    <property type="entry name" value="ARABINOSE-BINDING PROTEIN-RELATED"/>
    <property type="match status" value="1"/>
</dbReference>
<evidence type="ECO:0000256" key="1">
    <source>
        <dbReference type="SAM" id="SignalP"/>
    </source>
</evidence>
<dbReference type="Gene3D" id="3.40.190.10">
    <property type="entry name" value="Periplasmic binding protein-like II"/>
    <property type="match status" value="2"/>
</dbReference>
<evidence type="ECO:0000313" key="2">
    <source>
        <dbReference type="EMBL" id="UQZ81378.1"/>
    </source>
</evidence>
<dbReference type="EMBL" id="CP027059">
    <property type="protein sequence ID" value="UQZ81378.1"/>
    <property type="molecule type" value="Genomic_DNA"/>
</dbReference>
<dbReference type="RefSeq" id="WP_249863620.1">
    <property type="nucleotide sequence ID" value="NZ_CP027059.1"/>
</dbReference>
<dbReference type="Pfam" id="PF13416">
    <property type="entry name" value="SBP_bac_8"/>
    <property type="match status" value="1"/>
</dbReference>
<organism evidence="2 3">
    <name type="scientific">Paenibacillus konkukensis</name>
    <dbReference type="NCBI Taxonomy" id="2020716"/>
    <lineage>
        <taxon>Bacteria</taxon>
        <taxon>Bacillati</taxon>
        <taxon>Bacillota</taxon>
        <taxon>Bacilli</taxon>
        <taxon>Bacillales</taxon>
        <taxon>Paenibacillaceae</taxon>
        <taxon>Paenibacillus</taxon>
    </lineage>
</organism>
<dbReference type="PROSITE" id="PS51257">
    <property type="entry name" value="PROKAR_LIPOPROTEIN"/>
    <property type="match status" value="1"/>
</dbReference>
<evidence type="ECO:0000313" key="3">
    <source>
        <dbReference type="Proteomes" id="UP001057134"/>
    </source>
</evidence>
<reference evidence="2" key="1">
    <citation type="submission" date="2018-02" db="EMBL/GenBank/DDBJ databases">
        <authorList>
            <person name="Kim S.-K."/>
            <person name="Jung H.-I."/>
            <person name="Lee S.-W."/>
        </authorList>
    </citation>
    <scope>NUCLEOTIDE SEQUENCE</scope>
    <source>
        <strain evidence="2">SK3146</strain>
    </source>
</reference>
<name>A0ABY4RGN4_9BACL</name>
<sequence>MFKLHRSAAALSLSLIVPASLLAACSAGESSEPKVDPGGTSGKIELRIAWWGSQDRHDRTLKVIDMYEQQHPNIKISPEFIAWDGYWDKLATQAAGKSLPDIIQQDYKYITEYVGRNLLVDLDPYVKSNTIDLSDADPLHTDGGKINNKLYAVNLGTNSLALAYDPAMFAEAGVPELKPGYTWDDLANTARQLKAKLGKDVYGMPNFNGMDPFKHLLREKGLWIYNEKGDGLGYPDDQVLVDYFKYFDTLLKDGIVPTPQVTQDIKGLEDELIVHKKSPLLFFNSNQVVALQKAANRPLKLTVLPSLEGGKAGHFLKPSQFFSITTHSKHPEEAAKFINYFTNDLQANEVLGAERGVPISSKVREHLGKSMGEGAKEMFDYIDLVQKYSREIDPPDPEGATKIEALFKRIQEAVNYGQLTPEQAAKQFREEGTKELKK</sequence>
<keyword evidence="3" id="KW-1185">Reference proteome</keyword>
<accession>A0ABY4RGN4</accession>
<dbReference type="SUPFAM" id="SSF53850">
    <property type="entry name" value="Periplasmic binding protein-like II"/>
    <property type="match status" value="1"/>
</dbReference>
<feature type="signal peptide" evidence="1">
    <location>
        <begin position="1"/>
        <end position="23"/>
    </location>
</feature>
<gene>
    <name evidence="2" type="primary">yesO_2</name>
    <name evidence="2" type="ORF">SK3146_00534</name>
</gene>
<dbReference type="CDD" id="cd13585">
    <property type="entry name" value="PBP2_TMBP_like"/>
    <property type="match status" value="1"/>
</dbReference>
<dbReference type="PANTHER" id="PTHR43649:SF11">
    <property type="entry name" value="ABC TRANSPORTER SUBSTRATE-BINDING PROTEIN YESO-RELATED"/>
    <property type="match status" value="1"/>
</dbReference>
<reference evidence="2" key="2">
    <citation type="journal article" date="2021" name="J Anim Sci Technol">
        <title>Complete genome sequence of Paenibacillus konkukensis sp. nov. SK3146 as a potential probiotic strain.</title>
        <authorList>
            <person name="Jung H.I."/>
            <person name="Park S."/>
            <person name="Niu K.M."/>
            <person name="Lee S.W."/>
            <person name="Kothari D."/>
            <person name="Yi K.J."/>
            <person name="Kim S.K."/>
        </authorList>
    </citation>
    <scope>NUCLEOTIDE SEQUENCE</scope>
    <source>
        <strain evidence="2">SK3146</strain>
    </source>
</reference>
<feature type="chain" id="PRO_5045071133" evidence="1">
    <location>
        <begin position="24"/>
        <end position="438"/>
    </location>
</feature>
<dbReference type="Proteomes" id="UP001057134">
    <property type="component" value="Chromosome"/>
</dbReference>
<dbReference type="InterPro" id="IPR050490">
    <property type="entry name" value="Bact_solute-bd_prot1"/>
</dbReference>
<keyword evidence="1" id="KW-0732">Signal</keyword>
<protein>
    <submittedName>
        <fullName evidence="2">ABC transporter substrate-binding protein YesO</fullName>
    </submittedName>
</protein>